<evidence type="ECO:0000256" key="1">
    <source>
        <dbReference type="SAM" id="Coils"/>
    </source>
</evidence>
<accession>A0A7D6VC39</accession>
<evidence type="ECO:0000313" key="3">
    <source>
        <dbReference type="EMBL" id="QLY28735.1"/>
    </source>
</evidence>
<feature type="coiled-coil region" evidence="1">
    <location>
        <begin position="258"/>
        <end position="285"/>
    </location>
</feature>
<gene>
    <name evidence="3" type="ORF">H0264_25830</name>
</gene>
<dbReference type="RefSeq" id="WP_181579941.1">
    <property type="nucleotide sequence ID" value="NZ_CP059399.1"/>
</dbReference>
<feature type="region of interest" description="Disordered" evidence="2">
    <location>
        <begin position="166"/>
        <end position="196"/>
    </location>
</feature>
<reference evidence="3 4" key="1">
    <citation type="submission" date="2020-07" db="EMBL/GenBank/DDBJ databases">
        <authorList>
            <person name="Zhuang K."/>
            <person name="Ran Y."/>
        </authorList>
    </citation>
    <scope>NUCLEOTIDE SEQUENCE [LARGE SCALE GENOMIC DNA]</scope>
    <source>
        <strain evidence="3 4">WCH-YHL-001</strain>
    </source>
</reference>
<evidence type="ECO:0000313" key="4">
    <source>
        <dbReference type="Proteomes" id="UP000515512"/>
    </source>
</evidence>
<protein>
    <submittedName>
        <fullName evidence="3">Uncharacterized protein</fullName>
    </submittedName>
</protein>
<sequence length="289" mass="31021">MTLDEAAAELYGIPPAEFVAARTEWVRRAREAGDKTLATAIGTLRRPTVAAWAVNLLAREAPEEVGALLDLGEALREAQRRLSGEQLRALTTRRQQVVNALTRKAVELAAARGQRLSESVARDIGGTLQAALADPEVGDQVRSGTLTAAATYDGFGPAALVSVPAGRKSAPAGAGETASRTIEKANEQPEQPDPQEALRRELEETLTDLESARAAVASAESDHDTAAAGLAESDTRVAALRTELGHAEDQRRFTAAAERSTREVLERARHRLEGLERRAEKVRKRLSVN</sequence>
<keyword evidence="1" id="KW-0175">Coiled coil</keyword>
<proteinExistence type="predicted"/>
<keyword evidence="4" id="KW-1185">Reference proteome</keyword>
<dbReference type="AlphaFoldDB" id="A0A7D6VC39"/>
<dbReference type="KEGG" id="nhu:H0264_25830"/>
<dbReference type="Proteomes" id="UP000515512">
    <property type="component" value="Chromosome"/>
</dbReference>
<organism evidence="3 4">
    <name type="scientific">Nocardia huaxiensis</name>
    <dbReference type="NCBI Taxonomy" id="2755382"/>
    <lineage>
        <taxon>Bacteria</taxon>
        <taxon>Bacillati</taxon>
        <taxon>Actinomycetota</taxon>
        <taxon>Actinomycetes</taxon>
        <taxon>Mycobacteriales</taxon>
        <taxon>Nocardiaceae</taxon>
        <taxon>Nocardia</taxon>
    </lineage>
</organism>
<evidence type="ECO:0000256" key="2">
    <source>
        <dbReference type="SAM" id="MobiDB-lite"/>
    </source>
</evidence>
<name>A0A7D6VC39_9NOCA</name>
<dbReference type="EMBL" id="CP059399">
    <property type="protein sequence ID" value="QLY28735.1"/>
    <property type="molecule type" value="Genomic_DNA"/>
</dbReference>